<accession>A0ABW3I637</accession>
<dbReference type="RefSeq" id="WP_380817746.1">
    <property type="nucleotide sequence ID" value="NZ_JBHTJN010000001.1"/>
</dbReference>
<evidence type="ECO:0000313" key="2">
    <source>
        <dbReference type="Proteomes" id="UP001596996"/>
    </source>
</evidence>
<dbReference type="Pfam" id="PF10876">
    <property type="entry name" value="Phage_TAC_9"/>
    <property type="match status" value="1"/>
</dbReference>
<dbReference type="InterPro" id="IPR020351">
    <property type="entry name" value="Phage_TAC_9"/>
</dbReference>
<evidence type="ECO:0000313" key="1">
    <source>
        <dbReference type="EMBL" id="MFD0965261.1"/>
    </source>
</evidence>
<name>A0ABW3I637_9PAST</name>
<organism evidence="1 2">
    <name type="scientific">Seminibacterium arietis</name>
    <dbReference type="NCBI Taxonomy" id="1173502"/>
    <lineage>
        <taxon>Bacteria</taxon>
        <taxon>Pseudomonadati</taxon>
        <taxon>Pseudomonadota</taxon>
        <taxon>Gammaproteobacteria</taxon>
        <taxon>Pasteurellales</taxon>
        <taxon>Pasteurellaceae</taxon>
        <taxon>Seminibacterium</taxon>
    </lineage>
</organism>
<proteinExistence type="predicted"/>
<dbReference type="EMBL" id="JBHTJN010000001">
    <property type="protein sequence ID" value="MFD0965261.1"/>
    <property type="molecule type" value="Genomic_DNA"/>
</dbReference>
<comment type="caution">
    <text evidence="1">The sequence shown here is derived from an EMBL/GenBank/DDBJ whole genome shotgun (WGS) entry which is preliminary data.</text>
</comment>
<keyword evidence="2" id="KW-1185">Reference proteome</keyword>
<reference evidence="2" key="1">
    <citation type="journal article" date="2019" name="Int. J. Syst. Evol. Microbiol.">
        <title>The Global Catalogue of Microorganisms (GCM) 10K type strain sequencing project: providing services to taxonomists for standard genome sequencing and annotation.</title>
        <authorList>
            <consortium name="The Broad Institute Genomics Platform"/>
            <consortium name="The Broad Institute Genome Sequencing Center for Infectious Disease"/>
            <person name="Wu L."/>
            <person name="Ma J."/>
        </authorList>
    </citation>
    <scope>NUCLEOTIDE SEQUENCE [LARGE SCALE GENOMIC DNA]</scope>
    <source>
        <strain evidence="2">CCUG 61707</strain>
    </source>
</reference>
<protein>
    <submittedName>
        <fullName evidence="1">Phage tail assembly chaperone</fullName>
    </submittedName>
</protein>
<gene>
    <name evidence="1" type="ORF">ACFQ02_00050</name>
</gene>
<sequence>MEMQHEFELNGVRYVMTPANAMGAWCAIKNALKLVQGVDLSSVKAGEKEQVGYAVLTHLLSCLGDPSVKALEDIVLKHTTCCVDGSQYRLSDNPDKHFNQYRSHLIQVLAEGVKYQFADFFSGGATLLTSILPNTKNK</sequence>
<dbReference type="Proteomes" id="UP001596996">
    <property type="component" value="Unassembled WGS sequence"/>
</dbReference>